<dbReference type="SMART" id="SM00336">
    <property type="entry name" value="BBOX"/>
    <property type="match status" value="2"/>
</dbReference>
<protein>
    <recommendedName>
        <fullName evidence="2">B box-type domain-containing protein</fullName>
    </recommendedName>
</protein>
<accession>A0A815FLS0</accession>
<dbReference type="Pfam" id="PF13516">
    <property type="entry name" value="LRR_6"/>
    <property type="match status" value="12"/>
</dbReference>
<evidence type="ECO:0000259" key="2">
    <source>
        <dbReference type="PROSITE" id="PS50119"/>
    </source>
</evidence>
<evidence type="ECO:0000313" key="3">
    <source>
        <dbReference type="EMBL" id="CAF1325028.1"/>
    </source>
</evidence>
<evidence type="ECO:0000313" key="4">
    <source>
        <dbReference type="Proteomes" id="UP000663852"/>
    </source>
</evidence>
<keyword evidence="1" id="KW-0862">Zinc</keyword>
<feature type="domain" description="B box-type" evidence="2">
    <location>
        <begin position="97"/>
        <end position="138"/>
    </location>
</feature>
<keyword evidence="1" id="KW-0863">Zinc-finger</keyword>
<gene>
    <name evidence="3" type="ORF">EDS130_LOCUS31873</name>
</gene>
<keyword evidence="1" id="KW-0479">Metal-binding</keyword>
<dbReference type="InterPro" id="IPR032675">
    <property type="entry name" value="LRR_dom_sf"/>
</dbReference>
<dbReference type="Pfam" id="PF00643">
    <property type="entry name" value="zf-B_box"/>
    <property type="match status" value="1"/>
</dbReference>
<dbReference type="GO" id="GO:0008270">
    <property type="term" value="F:zinc ion binding"/>
    <property type="evidence" value="ECO:0007669"/>
    <property type="project" value="UniProtKB-KW"/>
</dbReference>
<dbReference type="CDD" id="cd19757">
    <property type="entry name" value="Bbox1"/>
    <property type="match status" value="1"/>
</dbReference>
<name>A0A815FLS0_ADIRI</name>
<dbReference type="InterPro" id="IPR052394">
    <property type="entry name" value="LRR-containing"/>
</dbReference>
<dbReference type="AlphaFoldDB" id="A0A815FLS0"/>
<dbReference type="PANTHER" id="PTHR24114">
    <property type="entry name" value="LEUCINE RICH REPEAT FAMILY PROTEIN"/>
    <property type="match status" value="1"/>
</dbReference>
<dbReference type="Gene3D" id="3.80.10.10">
    <property type="entry name" value="Ribonuclease Inhibitor"/>
    <property type="match status" value="5"/>
</dbReference>
<dbReference type="SMART" id="SM00365">
    <property type="entry name" value="LRR_SD22"/>
    <property type="match status" value="9"/>
</dbReference>
<evidence type="ECO:0000256" key="1">
    <source>
        <dbReference type="PROSITE-ProRule" id="PRU00024"/>
    </source>
</evidence>
<dbReference type="SMART" id="SM00368">
    <property type="entry name" value="LRR_RI"/>
    <property type="match status" value="14"/>
</dbReference>
<dbReference type="EMBL" id="CAJNOJ010000238">
    <property type="protein sequence ID" value="CAF1325028.1"/>
    <property type="molecule type" value="Genomic_DNA"/>
</dbReference>
<dbReference type="InterPro" id="IPR001611">
    <property type="entry name" value="Leu-rich_rpt"/>
</dbReference>
<comment type="caution">
    <text evidence="3">The sequence shown here is derived from an EMBL/GenBank/DDBJ whole genome shotgun (WGS) entry which is preliminary data.</text>
</comment>
<dbReference type="OrthoDB" id="10034042at2759"/>
<dbReference type="InterPro" id="IPR000315">
    <property type="entry name" value="Znf_B-box"/>
</dbReference>
<sequence>MASKNNGLLECPKKDGMKVQGNAINALLVNETVRDLIKFFDNPEPAAVQCHRCATNEADYWCDGDCRHCFCSDCWNTIHEVGQYRTHTRRSVGDRPREVPQCQGHGDHSIQFWCEQCAREICGECQQTQHAGHTSTEIGTYVRQLKEQCEVRLEGVQASLNYRSDRADKLITEVEKESEFNQTRVRETMQNLRNLIDRREETLLGEIRQVETADKSAIEEHKLLLQDEQQNLIEQVLNFAVVSKDEQPQRLLNARRPFDDFIRRADARLSDLKPRSRIKNHVTGLEDLATLQTKIENVKFEPLRHTNPNVEQIFDNNPNSTTLNLSSSRLKDLDIELVANRLACHRTLTTLKLYSSEISEMGAQYLADALRTNQTLTNLELHNNKVGTEGLEHFADALRTNKTLTILTLYHNGIKNEVAQCIADGLKTNKRMETQIRNVNDIPVPTCANEVLLRKITDNGNNTTLNLSSSNLTDQDMEFVAYTLKTNTVVTTLYLNDNQIGVVGTEYLADGLQMNRTLKELYLNQNQIGDVGAQHIGKALETNRTLTRLDIYTNQIGPIGAGHLAEALKVNTTLNILDLRNNQIGENGAQHLANALTVNRSLTYIDLRWNQIGDNGAEKLAEMLRTNQTLQQLWLSNNQIGDGGAQHIANALTTNQILTQLGLSKNGITDTGAQYLANVLRTNQTLTHLNLGGNQIKDTGAQHLAEVLIRNQILTGLDLNGNQITNTGAQQLANALNNNRKFNHENCYFENRNDTRNTTLTHLYLHENQIKDEGARHLAAMLTQNQGLKELSLSYNQIGNDGAQQLGNALGQNRTIQVIYLVNNNGISNATRTNIQQQQPRIKFSI</sequence>
<dbReference type="PROSITE" id="PS50119">
    <property type="entry name" value="ZF_BBOX"/>
    <property type="match status" value="1"/>
</dbReference>
<dbReference type="PANTHER" id="PTHR24114:SF2">
    <property type="entry name" value="F-BOX DOMAIN-CONTAINING PROTEIN-RELATED"/>
    <property type="match status" value="1"/>
</dbReference>
<organism evidence="3 4">
    <name type="scientific">Adineta ricciae</name>
    <name type="common">Rotifer</name>
    <dbReference type="NCBI Taxonomy" id="249248"/>
    <lineage>
        <taxon>Eukaryota</taxon>
        <taxon>Metazoa</taxon>
        <taxon>Spiralia</taxon>
        <taxon>Gnathifera</taxon>
        <taxon>Rotifera</taxon>
        <taxon>Eurotatoria</taxon>
        <taxon>Bdelloidea</taxon>
        <taxon>Adinetida</taxon>
        <taxon>Adinetidae</taxon>
        <taxon>Adineta</taxon>
    </lineage>
</organism>
<dbReference type="SUPFAM" id="SSF52047">
    <property type="entry name" value="RNI-like"/>
    <property type="match status" value="3"/>
</dbReference>
<dbReference type="SUPFAM" id="SSF57845">
    <property type="entry name" value="B-box zinc-binding domain"/>
    <property type="match status" value="1"/>
</dbReference>
<dbReference type="Gene3D" id="3.30.160.60">
    <property type="entry name" value="Classic Zinc Finger"/>
    <property type="match status" value="1"/>
</dbReference>
<reference evidence="3" key="1">
    <citation type="submission" date="2021-02" db="EMBL/GenBank/DDBJ databases">
        <authorList>
            <person name="Nowell W R."/>
        </authorList>
    </citation>
    <scope>NUCLEOTIDE SEQUENCE</scope>
</reference>
<proteinExistence type="predicted"/>
<dbReference type="Proteomes" id="UP000663852">
    <property type="component" value="Unassembled WGS sequence"/>
</dbReference>